<dbReference type="AlphaFoldDB" id="A0A6A1WCB6"/>
<reference evidence="2 3" key="1">
    <citation type="journal article" date="2019" name="Plant Biotechnol. J.">
        <title>The red bayberry genome and genetic basis of sex determination.</title>
        <authorList>
            <person name="Jia H.M."/>
            <person name="Jia H.J."/>
            <person name="Cai Q.L."/>
            <person name="Wang Y."/>
            <person name="Zhao H.B."/>
            <person name="Yang W.F."/>
            <person name="Wang G.Y."/>
            <person name="Li Y.H."/>
            <person name="Zhan D.L."/>
            <person name="Shen Y.T."/>
            <person name="Niu Q.F."/>
            <person name="Chang L."/>
            <person name="Qiu J."/>
            <person name="Zhao L."/>
            <person name="Xie H.B."/>
            <person name="Fu W.Y."/>
            <person name="Jin J."/>
            <person name="Li X.W."/>
            <person name="Jiao Y."/>
            <person name="Zhou C.C."/>
            <person name="Tu T."/>
            <person name="Chai C.Y."/>
            <person name="Gao J.L."/>
            <person name="Fan L.J."/>
            <person name="van de Weg E."/>
            <person name="Wang J.Y."/>
            <person name="Gao Z.S."/>
        </authorList>
    </citation>
    <scope>NUCLEOTIDE SEQUENCE [LARGE SCALE GENOMIC DNA]</scope>
    <source>
        <tissue evidence="2">Leaves</tissue>
    </source>
</reference>
<feature type="compositionally biased region" description="Polar residues" evidence="1">
    <location>
        <begin position="26"/>
        <end position="52"/>
    </location>
</feature>
<dbReference type="PANTHER" id="PTHR35301:SF3">
    <property type="entry name" value="CLE03 PROTEIN"/>
    <property type="match status" value="1"/>
</dbReference>
<dbReference type="GO" id="GO:0033612">
    <property type="term" value="F:receptor serine/threonine kinase binding"/>
    <property type="evidence" value="ECO:0007669"/>
    <property type="project" value="InterPro"/>
</dbReference>
<dbReference type="PANTHER" id="PTHR35301">
    <property type="entry name" value="CLAVATA3/ESR (CLE)-RELATED PROTEIN 41-RELATED"/>
    <property type="match status" value="1"/>
</dbReference>
<name>A0A6A1WCB6_9ROSI</name>
<evidence type="ECO:0000256" key="1">
    <source>
        <dbReference type="SAM" id="MobiDB-lite"/>
    </source>
</evidence>
<dbReference type="OrthoDB" id="1656699at2759"/>
<dbReference type="GO" id="GO:0010089">
    <property type="term" value="P:xylem development"/>
    <property type="evidence" value="ECO:0007669"/>
    <property type="project" value="InterPro"/>
</dbReference>
<protein>
    <submittedName>
        <fullName evidence="2">Uncharacterized protein</fullName>
    </submittedName>
</protein>
<dbReference type="InterPro" id="IPR037495">
    <property type="entry name" value="CLE41/42/44"/>
</dbReference>
<evidence type="ECO:0000313" key="2">
    <source>
        <dbReference type="EMBL" id="KAB1221587.1"/>
    </source>
</evidence>
<dbReference type="EMBL" id="RXIC02000020">
    <property type="protein sequence ID" value="KAB1221587.1"/>
    <property type="molecule type" value="Genomic_DNA"/>
</dbReference>
<feature type="compositionally biased region" description="Basic and acidic residues" evidence="1">
    <location>
        <begin position="77"/>
        <end position="86"/>
    </location>
</feature>
<organism evidence="2 3">
    <name type="scientific">Morella rubra</name>
    <name type="common">Chinese bayberry</name>
    <dbReference type="NCBI Taxonomy" id="262757"/>
    <lineage>
        <taxon>Eukaryota</taxon>
        <taxon>Viridiplantae</taxon>
        <taxon>Streptophyta</taxon>
        <taxon>Embryophyta</taxon>
        <taxon>Tracheophyta</taxon>
        <taxon>Spermatophyta</taxon>
        <taxon>Magnoliopsida</taxon>
        <taxon>eudicotyledons</taxon>
        <taxon>Gunneridae</taxon>
        <taxon>Pentapetalae</taxon>
        <taxon>rosids</taxon>
        <taxon>fabids</taxon>
        <taxon>Fagales</taxon>
        <taxon>Myricaceae</taxon>
        <taxon>Morella</taxon>
    </lineage>
</organism>
<keyword evidence="3" id="KW-1185">Reference proteome</keyword>
<accession>A0A6A1WCB6</accession>
<sequence length="95" mass="10236">MADTKPSFPPVSFRGIGAIKRSTMEFTSRTHSVGQSKTDSTCQSLPTATSNAIHVPPPGRRRGSFQASKSPLPWQKKTFDASEHEVPSGPNPISN</sequence>
<gene>
    <name evidence="2" type="ORF">CJ030_MR2G027100</name>
</gene>
<dbReference type="GO" id="GO:0048046">
    <property type="term" value="C:apoplast"/>
    <property type="evidence" value="ECO:0007669"/>
    <property type="project" value="TreeGrafter"/>
</dbReference>
<dbReference type="Proteomes" id="UP000516437">
    <property type="component" value="Chromosome 2"/>
</dbReference>
<proteinExistence type="predicted"/>
<evidence type="ECO:0000313" key="3">
    <source>
        <dbReference type="Proteomes" id="UP000516437"/>
    </source>
</evidence>
<comment type="caution">
    <text evidence="2">The sequence shown here is derived from an EMBL/GenBank/DDBJ whole genome shotgun (WGS) entry which is preliminary data.</text>
</comment>
<feature type="region of interest" description="Disordered" evidence="1">
    <location>
        <begin position="26"/>
        <end position="95"/>
    </location>
</feature>